<evidence type="ECO:0000259" key="6">
    <source>
        <dbReference type="Pfam" id="PF21981"/>
    </source>
</evidence>
<dbReference type="PANTHER" id="PTHR33602">
    <property type="entry name" value="REGULATORY PROTEIN RECX FAMILY PROTEIN"/>
    <property type="match status" value="1"/>
</dbReference>
<evidence type="ECO:0000256" key="5">
    <source>
        <dbReference type="HAMAP-Rule" id="MF_01114"/>
    </source>
</evidence>
<evidence type="ECO:0000313" key="9">
    <source>
        <dbReference type="Proteomes" id="UP000176665"/>
    </source>
</evidence>
<dbReference type="InterPro" id="IPR053926">
    <property type="entry name" value="RecX_HTH_1st"/>
</dbReference>
<feature type="domain" description="RecX third three-helical" evidence="6">
    <location>
        <begin position="106"/>
        <end position="154"/>
    </location>
</feature>
<evidence type="ECO:0000256" key="4">
    <source>
        <dbReference type="ARBA" id="ARBA00022490"/>
    </source>
</evidence>
<evidence type="ECO:0000256" key="3">
    <source>
        <dbReference type="ARBA" id="ARBA00018111"/>
    </source>
</evidence>
<protein>
    <recommendedName>
        <fullName evidence="3 5">Regulatory protein RecX</fullName>
    </recommendedName>
</protein>
<evidence type="ECO:0000313" key="8">
    <source>
        <dbReference type="EMBL" id="OGG02741.1"/>
    </source>
</evidence>
<feature type="domain" description="RecX first three-helical" evidence="7">
    <location>
        <begin position="9"/>
        <end position="31"/>
    </location>
</feature>
<name>A0A1F5YR97_9BACT</name>
<comment type="subcellular location">
    <subcellularLocation>
        <location evidence="1 5">Cytoplasm</location>
    </subcellularLocation>
</comment>
<dbReference type="Pfam" id="PF21982">
    <property type="entry name" value="RecX_HTH1"/>
    <property type="match status" value="1"/>
</dbReference>
<dbReference type="Gene3D" id="1.10.10.10">
    <property type="entry name" value="Winged helix-like DNA-binding domain superfamily/Winged helix DNA-binding domain"/>
    <property type="match status" value="3"/>
</dbReference>
<evidence type="ECO:0000259" key="7">
    <source>
        <dbReference type="Pfam" id="PF21982"/>
    </source>
</evidence>
<reference evidence="8 9" key="1">
    <citation type="journal article" date="2016" name="Nat. Commun.">
        <title>Thousands of microbial genomes shed light on interconnected biogeochemical processes in an aquifer system.</title>
        <authorList>
            <person name="Anantharaman K."/>
            <person name="Brown C.T."/>
            <person name="Hug L.A."/>
            <person name="Sharon I."/>
            <person name="Castelle C.J."/>
            <person name="Probst A.J."/>
            <person name="Thomas B.C."/>
            <person name="Singh A."/>
            <person name="Wilkins M.J."/>
            <person name="Karaoz U."/>
            <person name="Brodie E.L."/>
            <person name="Williams K.H."/>
            <person name="Hubbard S.S."/>
            <person name="Banfield J.F."/>
        </authorList>
    </citation>
    <scope>NUCLEOTIDE SEQUENCE [LARGE SCALE GENOMIC DNA]</scope>
</reference>
<sequence>MPQEEFLKAKNYALRLIAIRPRSEKEIKQKLSYYLHKKYLPENLAGQIIAHLKEFNFINDLEFTKWWFDQRRSASIRGNKIIEYELKLKGISPDIIKELLATFSEEEELEKAKKVIAKFLRIKSAKVSNQILKMKLENLLFRRGFTSSIIKKAIDDCL</sequence>
<dbReference type="EMBL" id="MFJA01000054">
    <property type="protein sequence ID" value="OGG02741.1"/>
    <property type="molecule type" value="Genomic_DNA"/>
</dbReference>
<dbReference type="PANTHER" id="PTHR33602:SF1">
    <property type="entry name" value="REGULATORY PROTEIN RECX FAMILY PROTEIN"/>
    <property type="match status" value="1"/>
</dbReference>
<evidence type="ECO:0000256" key="1">
    <source>
        <dbReference type="ARBA" id="ARBA00004496"/>
    </source>
</evidence>
<dbReference type="InterPro" id="IPR003783">
    <property type="entry name" value="Regulatory_RecX"/>
</dbReference>
<proteinExistence type="inferred from homology"/>
<organism evidence="8 9">
    <name type="scientific">Candidatus Gottesmanbacteria bacterium RBG_16_37_8</name>
    <dbReference type="NCBI Taxonomy" id="1798371"/>
    <lineage>
        <taxon>Bacteria</taxon>
        <taxon>Candidatus Gottesmaniibacteriota</taxon>
    </lineage>
</organism>
<dbReference type="Proteomes" id="UP000176665">
    <property type="component" value="Unassembled WGS sequence"/>
</dbReference>
<comment type="similarity">
    <text evidence="2 5">Belongs to the RecX family.</text>
</comment>
<dbReference type="HAMAP" id="MF_01114">
    <property type="entry name" value="RecX"/>
    <property type="match status" value="1"/>
</dbReference>
<dbReference type="GO" id="GO:0005737">
    <property type="term" value="C:cytoplasm"/>
    <property type="evidence" value="ECO:0007669"/>
    <property type="project" value="UniProtKB-SubCell"/>
</dbReference>
<accession>A0A1F5YR97</accession>
<dbReference type="STRING" id="1798371.A2W14_02330"/>
<keyword evidence="4 5" id="KW-0963">Cytoplasm</keyword>
<evidence type="ECO:0000256" key="2">
    <source>
        <dbReference type="ARBA" id="ARBA00009695"/>
    </source>
</evidence>
<dbReference type="GO" id="GO:0006282">
    <property type="term" value="P:regulation of DNA repair"/>
    <property type="evidence" value="ECO:0007669"/>
    <property type="project" value="UniProtKB-UniRule"/>
</dbReference>
<dbReference type="InterPro" id="IPR053925">
    <property type="entry name" value="RecX_HTH_3rd"/>
</dbReference>
<gene>
    <name evidence="5" type="primary">recX</name>
    <name evidence="8" type="ORF">A2W14_02330</name>
</gene>
<dbReference type="Pfam" id="PF21981">
    <property type="entry name" value="RecX_HTH3"/>
    <property type="match status" value="1"/>
</dbReference>
<comment type="function">
    <text evidence="5">Modulates RecA activity.</text>
</comment>
<dbReference type="AlphaFoldDB" id="A0A1F5YR97"/>
<dbReference type="InterPro" id="IPR036388">
    <property type="entry name" value="WH-like_DNA-bd_sf"/>
</dbReference>
<comment type="caution">
    <text evidence="8">The sequence shown here is derived from an EMBL/GenBank/DDBJ whole genome shotgun (WGS) entry which is preliminary data.</text>
</comment>